<dbReference type="InterPro" id="IPR035979">
    <property type="entry name" value="RBD_domain_sf"/>
</dbReference>
<dbReference type="PANTHER" id="PTHR23236">
    <property type="entry name" value="EUKARYOTIC TRANSLATION INITIATION FACTOR 4B/4H"/>
    <property type="match status" value="1"/>
</dbReference>
<dbReference type="SMART" id="SM00360">
    <property type="entry name" value="RRM"/>
    <property type="match status" value="2"/>
</dbReference>
<reference evidence="10" key="1">
    <citation type="submission" date="2021-12" db="EMBL/GenBank/DDBJ databases">
        <title>Convergent genome expansion in fungi linked to evolution of root-endophyte symbiosis.</title>
        <authorList>
            <consortium name="DOE Joint Genome Institute"/>
            <person name="Ke Y.-H."/>
            <person name="Bonito G."/>
            <person name="Liao H.-L."/>
            <person name="Looney B."/>
            <person name="Rojas-Flechas A."/>
            <person name="Nash J."/>
            <person name="Hameed K."/>
            <person name="Schadt C."/>
            <person name="Martin F."/>
            <person name="Crous P.W."/>
            <person name="Miettinen O."/>
            <person name="Magnuson J.K."/>
            <person name="Labbe J."/>
            <person name="Jacobson D."/>
            <person name="Doktycz M.J."/>
            <person name="Veneault-Fourrey C."/>
            <person name="Kuo A."/>
            <person name="Mondo S."/>
            <person name="Calhoun S."/>
            <person name="Riley R."/>
            <person name="Ohm R."/>
            <person name="LaButti K."/>
            <person name="Andreopoulos B."/>
            <person name="Pangilinan J."/>
            <person name="Nolan M."/>
            <person name="Tritt A."/>
            <person name="Clum A."/>
            <person name="Lipzen A."/>
            <person name="Daum C."/>
            <person name="Barry K."/>
            <person name="Grigoriev I.V."/>
            <person name="Vilgalys R."/>
        </authorList>
    </citation>
    <scope>NUCLEOTIDE SEQUENCE</scope>
    <source>
        <strain evidence="10">PMI_201</strain>
    </source>
</reference>
<dbReference type="Gene3D" id="3.30.70.330">
    <property type="match status" value="2"/>
</dbReference>
<comment type="subcellular location">
    <subcellularLocation>
        <location evidence="2">Nucleus</location>
        <location evidence="2">Nucleolus</location>
    </subcellularLocation>
</comment>
<dbReference type="SUPFAM" id="SSF54928">
    <property type="entry name" value="RNA-binding domain, RBD"/>
    <property type="match status" value="2"/>
</dbReference>
<evidence type="ECO:0000313" key="11">
    <source>
        <dbReference type="Proteomes" id="UP001201262"/>
    </source>
</evidence>
<feature type="compositionally biased region" description="Basic and acidic residues" evidence="8">
    <location>
        <begin position="440"/>
        <end position="455"/>
    </location>
</feature>
<evidence type="ECO:0000256" key="6">
    <source>
        <dbReference type="ARBA" id="ARBA00023242"/>
    </source>
</evidence>
<dbReference type="PANTHER" id="PTHR23236:SF25">
    <property type="entry name" value="RNA-BINDING PROTEIN 34"/>
    <property type="match status" value="1"/>
</dbReference>
<evidence type="ECO:0000259" key="9">
    <source>
        <dbReference type="PROSITE" id="PS50102"/>
    </source>
</evidence>
<evidence type="ECO:0000256" key="1">
    <source>
        <dbReference type="ARBA" id="ARBA00002475"/>
    </source>
</evidence>
<evidence type="ECO:0000256" key="8">
    <source>
        <dbReference type="SAM" id="MobiDB-lite"/>
    </source>
</evidence>
<dbReference type="EMBL" id="JAJTJA010000004">
    <property type="protein sequence ID" value="KAH8701086.1"/>
    <property type="molecule type" value="Genomic_DNA"/>
</dbReference>
<feature type="compositionally biased region" description="Acidic residues" evidence="8">
    <location>
        <begin position="75"/>
        <end position="107"/>
    </location>
</feature>
<accession>A0AAD4KW45</accession>
<evidence type="ECO:0000313" key="10">
    <source>
        <dbReference type="EMBL" id="KAH8701086.1"/>
    </source>
</evidence>
<organism evidence="10 11">
    <name type="scientific">Talaromyces proteolyticus</name>
    <dbReference type="NCBI Taxonomy" id="1131652"/>
    <lineage>
        <taxon>Eukaryota</taxon>
        <taxon>Fungi</taxon>
        <taxon>Dikarya</taxon>
        <taxon>Ascomycota</taxon>
        <taxon>Pezizomycotina</taxon>
        <taxon>Eurotiomycetes</taxon>
        <taxon>Eurotiomycetidae</taxon>
        <taxon>Eurotiales</taxon>
        <taxon>Trichocomaceae</taxon>
        <taxon>Talaromyces</taxon>
        <taxon>Talaromyces sect. Bacilispori</taxon>
    </lineage>
</organism>
<gene>
    <name evidence="10" type="ORF">BGW36DRAFT_425882</name>
</gene>
<dbReference type="GO" id="GO:0019843">
    <property type="term" value="F:rRNA binding"/>
    <property type="evidence" value="ECO:0007669"/>
    <property type="project" value="TreeGrafter"/>
</dbReference>
<dbReference type="RefSeq" id="XP_046074792.1">
    <property type="nucleotide sequence ID" value="XM_046220177.1"/>
</dbReference>
<dbReference type="GO" id="GO:0005730">
    <property type="term" value="C:nucleolus"/>
    <property type="evidence" value="ECO:0007669"/>
    <property type="project" value="UniProtKB-SubCell"/>
</dbReference>
<dbReference type="GeneID" id="70250464"/>
<keyword evidence="6" id="KW-0539">Nucleus</keyword>
<feature type="compositionally biased region" description="Basic residues" evidence="8">
    <location>
        <begin position="499"/>
        <end position="514"/>
    </location>
</feature>
<evidence type="ECO:0000256" key="2">
    <source>
        <dbReference type="ARBA" id="ARBA00004604"/>
    </source>
</evidence>
<dbReference type="AlphaFoldDB" id="A0AAD4KW45"/>
<feature type="compositionally biased region" description="Basic and acidic residues" evidence="8">
    <location>
        <begin position="190"/>
        <end position="202"/>
    </location>
</feature>
<feature type="region of interest" description="Disordered" evidence="8">
    <location>
        <begin position="53"/>
        <end position="202"/>
    </location>
</feature>
<sequence length="529" mass="57613">MGKKSKSKSTESNAAEVVANGEGIATSILTSDAPFDPLLASLFEKSAGPVQAPSIQYTELASRPSKSKATKTRLEDDESDNEQESGNEEENSDQEMQDPDQSDEESLADSHTDPSTDARTSRKRKRGAADNLEDVYMQKMAREERKEEAKRRAAQEKKRKANDSDESNGPSENDASSDEENSPAPVHEALSGEREAQELDKSSRTVFLANVSNSAITSKSAKRTLMKHLSSFLSTLPNSDIPHKLESIRFRSTAYGTKLGVPRRAAFANKEVKDSTTSSTNAYAVYSTKAAAQKAPGALNGTVVLDRHLRVDSVAHPSKTDNKRCVFVGNLDFVDIENDPNEEGETPKKKNTTPADIEEGLWRTFNAHTGTGGQKNAGGGNVESVRVVRDQATRVGKGFAYVQFYDSTCLEAALLLDGKKFPPLLPRKLRVVRAKKVTKKHDVDRRSRARGDGARDTLGGRANKLFGRAGAAKVRNSDGSTPFIFEGQRAVEGAGQLKVRAKSRGLKKKNRSSRRAAAYRASGGNRHRS</sequence>
<protein>
    <recommendedName>
        <fullName evidence="4">Nucleolar protein 12</fullName>
    </recommendedName>
</protein>
<name>A0AAD4KW45_9EURO</name>
<evidence type="ECO:0000256" key="4">
    <source>
        <dbReference type="ARBA" id="ARBA00015520"/>
    </source>
</evidence>
<feature type="region of interest" description="Disordered" evidence="8">
    <location>
        <begin position="496"/>
        <end position="529"/>
    </location>
</feature>
<keyword evidence="5 7" id="KW-0694">RNA-binding</keyword>
<keyword evidence="11" id="KW-1185">Reference proteome</keyword>
<proteinExistence type="inferred from homology"/>
<dbReference type="Pfam" id="PF00076">
    <property type="entry name" value="RRM_1"/>
    <property type="match status" value="1"/>
</dbReference>
<dbReference type="GO" id="GO:0000463">
    <property type="term" value="P:maturation of LSU-rRNA from tricistronic rRNA transcript (SSU-rRNA, 5.8S rRNA, LSU-rRNA)"/>
    <property type="evidence" value="ECO:0007669"/>
    <property type="project" value="TreeGrafter"/>
</dbReference>
<feature type="domain" description="RRM" evidence="9">
    <location>
        <begin position="324"/>
        <end position="436"/>
    </location>
</feature>
<dbReference type="InterPro" id="IPR012677">
    <property type="entry name" value="Nucleotide-bd_a/b_plait_sf"/>
</dbReference>
<dbReference type="PROSITE" id="PS50102">
    <property type="entry name" value="RRM"/>
    <property type="match status" value="1"/>
</dbReference>
<comment type="function">
    <text evidence="1">Involved in pre-25S rRNA processing.</text>
</comment>
<dbReference type="Proteomes" id="UP001201262">
    <property type="component" value="Unassembled WGS sequence"/>
</dbReference>
<comment type="similarity">
    <text evidence="3">Belongs to the RRM RBM34 family.</text>
</comment>
<feature type="region of interest" description="Disordered" evidence="8">
    <location>
        <begin position="438"/>
        <end position="460"/>
    </location>
</feature>
<dbReference type="InterPro" id="IPR000504">
    <property type="entry name" value="RRM_dom"/>
</dbReference>
<feature type="compositionally biased region" description="Basic and acidic residues" evidence="8">
    <location>
        <begin position="140"/>
        <end position="156"/>
    </location>
</feature>
<evidence type="ECO:0000256" key="5">
    <source>
        <dbReference type="ARBA" id="ARBA00022884"/>
    </source>
</evidence>
<feature type="compositionally biased region" description="Basic and acidic residues" evidence="8">
    <location>
        <begin position="108"/>
        <end position="120"/>
    </location>
</feature>
<comment type="caution">
    <text evidence="10">The sequence shown here is derived from an EMBL/GenBank/DDBJ whole genome shotgun (WGS) entry which is preliminary data.</text>
</comment>
<evidence type="ECO:0000256" key="3">
    <source>
        <dbReference type="ARBA" id="ARBA00007077"/>
    </source>
</evidence>
<evidence type="ECO:0000256" key="7">
    <source>
        <dbReference type="PROSITE-ProRule" id="PRU00176"/>
    </source>
</evidence>